<dbReference type="EMBL" id="UINC01125581">
    <property type="protein sequence ID" value="SVD03506.1"/>
    <property type="molecule type" value="Genomic_DNA"/>
</dbReference>
<dbReference type="Gene3D" id="1.20.140.10">
    <property type="entry name" value="Butyryl-CoA Dehydrogenase, subunit A, domain 3"/>
    <property type="match status" value="1"/>
</dbReference>
<feature type="domain" description="Acyl-CoA dehydrogenase/oxidase C-terminal" evidence="2">
    <location>
        <begin position="19"/>
        <end position="79"/>
    </location>
</feature>
<evidence type="ECO:0000259" key="2">
    <source>
        <dbReference type="Pfam" id="PF00441"/>
    </source>
</evidence>
<feature type="non-terminal residue" evidence="3">
    <location>
        <position position="1"/>
    </location>
</feature>
<gene>
    <name evidence="3" type="ORF">METZ01_LOCUS356360</name>
</gene>
<dbReference type="GO" id="GO:0016627">
    <property type="term" value="F:oxidoreductase activity, acting on the CH-CH group of donors"/>
    <property type="evidence" value="ECO:0007669"/>
    <property type="project" value="InterPro"/>
</dbReference>
<protein>
    <recommendedName>
        <fullName evidence="2">Acyl-CoA dehydrogenase/oxidase C-terminal domain-containing protein</fullName>
    </recommendedName>
</protein>
<dbReference type="InterPro" id="IPR009075">
    <property type="entry name" value="AcylCo_DH/oxidase_C"/>
</dbReference>
<dbReference type="AlphaFoldDB" id="A0A382S0R5"/>
<dbReference type="SUPFAM" id="SSF47203">
    <property type="entry name" value="Acyl-CoA dehydrogenase C-terminal domain-like"/>
    <property type="match status" value="1"/>
</dbReference>
<proteinExistence type="predicted"/>
<evidence type="ECO:0000256" key="1">
    <source>
        <dbReference type="ARBA" id="ARBA00022630"/>
    </source>
</evidence>
<dbReference type="InterPro" id="IPR036250">
    <property type="entry name" value="AcylCo_DH-like_C"/>
</dbReference>
<name>A0A382S0R5_9ZZZZ</name>
<evidence type="ECO:0000313" key="3">
    <source>
        <dbReference type="EMBL" id="SVD03506.1"/>
    </source>
</evidence>
<dbReference type="Pfam" id="PF00441">
    <property type="entry name" value="Acyl-CoA_dh_1"/>
    <property type="match status" value="1"/>
</dbReference>
<accession>A0A382S0R5</accession>
<organism evidence="3">
    <name type="scientific">marine metagenome</name>
    <dbReference type="NCBI Taxonomy" id="408172"/>
    <lineage>
        <taxon>unclassified sequences</taxon>
        <taxon>metagenomes</taxon>
        <taxon>ecological metagenomes</taxon>
    </lineage>
</organism>
<sequence>VLGAAAVEMDEYCERHSTSAASMEDAHGLMNDYQTAKWTVNRGAIGVVSKAMDLLGGSGYTNSHVLARLYRDVRAGPFMQPFGPAELREYVGQVTLGQYPER</sequence>
<reference evidence="3" key="1">
    <citation type="submission" date="2018-05" db="EMBL/GenBank/DDBJ databases">
        <authorList>
            <person name="Lanie J.A."/>
            <person name="Ng W.-L."/>
            <person name="Kazmierczak K.M."/>
            <person name="Andrzejewski T.M."/>
            <person name="Davidsen T.M."/>
            <person name="Wayne K.J."/>
            <person name="Tettelin H."/>
            <person name="Glass J.I."/>
            <person name="Rusch D."/>
            <person name="Podicherti R."/>
            <person name="Tsui H.-C.T."/>
            <person name="Winkler M.E."/>
        </authorList>
    </citation>
    <scope>NUCLEOTIDE SEQUENCE</scope>
</reference>
<keyword evidence="1" id="KW-0285">Flavoprotein</keyword>